<evidence type="ECO:0000256" key="1">
    <source>
        <dbReference type="SAM" id="MobiDB-lite"/>
    </source>
</evidence>
<organism evidence="2 3">
    <name type="scientific">Mucilaginibacter terrigena</name>
    <dbReference type="NCBI Taxonomy" id="2492395"/>
    <lineage>
        <taxon>Bacteria</taxon>
        <taxon>Pseudomonadati</taxon>
        <taxon>Bacteroidota</taxon>
        <taxon>Sphingobacteriia</taxon>
        <taxon>Sphingobacteriales</taxon>
        <taxon>Sphingobacteriaceae</taxon>
        <taxon>Mucilaginibacter</taxon>
    </lineage>
</organism>
<feature type="region of interest" description="Disordered" evidence="1">
    <location>
        <begin position="29"/>
        <end position="63"/>
    </location>
</feature>
<evidence type="ECO:0000313" key="3">
    <source>
        <dbReference type="Proteomes" id="UP000293331"/>
    </source>
</evidence>
<dbReference type="AlphaFoldDB" id="A0A4V1ZBI9"/>
<accession>A0A4V1ZBI9</accession>
<proteinExistence type="predicted"/>
<sequence length="114" mass="12475">MPTPPLDGRLKPPDGLLMPALPLDGRLKLPDGLLKLPPPPPDGRLTLPPPPPPDDLPPPPPPPPLCCALAEKPKPRNIIPLRATLNNFLYPVFILKIYNRSVVNADVCIRLRNM</sequence>
<reference evidence="2 3" key="1">
    <citation type="submission" date="2019-02" db="EMBL/GenBank/DDBJ databases">
        <title>Bacterial novel species Mucilaginibacter sp. 17JY9-4 isolated from soil.</title>
        <authorList>
            <person name="Jung H.-Y."/>
        </authorList>
    </citation>
    <scope>NUCLEOTIDE SEQUENCE [LARGE SCALE GENOMIC DNA]</scope>
    <source>
        <strain evidence="2 3">17JY9-4</strain>
    </source>
</reference>
<dbReference type="EMBL" id="SEWG01000006">
    <property type="protein sequence ID" value="RYU87909.1"/>
    <property type="molecule type" value="Genomic_DNA"/>
</dbReference>
<dbReference type="Proteomes" id="UP000293331">
    <property type="component" value="Unassembled WGS sequence"/>
</dbReference>
<gene>
    <name evidence="2" type="ORF">EWM62_15565</name>
</gene>
<protein>
    <submittedName>
        <fullName evidence="2">Uncharacterized protein</fullName>
    </submittedName>
</protein>
<keyword evidence="3" id="KW-1185">Reference proteome</keyword>
<evidence type="ECO:0000313" key="2">
    <source>
        <dbReference type="EMBL" id="RYU87909.1"/>
    </source>
</evidence>
<comment type="caution">
    <text evidence="2">The sequence shown here is derived from an EMBL/GenBank/DDBJ whole genome shotgun (WGS) entry which is preliminary data.</text>
</comment>
<name>A0A4V1ZBI9_9SPHI</name>
<feature type="compositionally biased region" description="Pro residues" evidence="1">
    <location>
        <begin position="36"/>
        <end position="63"/>
    </location>
</feature>